<accession>A0ABW6M2B8</accession>
<gene>
    <name evidence="1" type="ORF">ACFYNQ_17030</name>
</gene>
<keyword evidence="2" id="KW-1185">Reference proteome</keyword>
<evidence type="ECO:0000313" key="2">
    <source>
        <dbReference type="Proteomes" id="UP001601303"/>
    </source>
</evidence>
<proteinExistence type="predicted"/>
<sequence length="148" mass="15435">MTTATTTPANARMLGLAHYAARAVLESVLTRHGVGFQQQITLRPVALAAGPVDRGQLAADTAAGLKVDEDSVQGTIDELITAGLLGTDASDVRITDAGRELFERITKETGAASARIWGDLPEEDLATAGRVLTLITERANAELAAVAK</sequence>
<dbReference type="Gene3D" id="1.10.10.10">
    <property type="entry name" value="Winged helix-like DNA-binding domain superfamily/Winged helix DNA-binding domain"/>
    <property type="match status" value="1"/>
</dbReference>
<dbReference type="RefSeq" id="WP_388106675.1">
    <property type="nucleotide sequence ID" value="NZ_JBIAHM010000005.1"/>
</dbReference>
<organism evidence="1 2">
    <name type="scientific">Streptomyces hokutonensis</name>
    <dbReference type="NCBI Taxonomy" id="1306990"/>
    <lineage>
        <taxon>Bacteria</taxon>
        <taxon>Bacillati</taxon>
        <taxon>Actinomycetota</taxon>
        <taxon>Actinomycetes</taxon>
        <taxon>Kitasatosporales</taxon>
        <taxon>Streptomycetaceae</taxon>
        <taxon>Streptomyces</taxon>
    </lineage>
</organism>
<protein>
    <submittedName>
        <fullName evidence="1">MarR family winged helix-turn-helix transcriptional regulator</fullName>
    </submittedName>
</protein>
<name>A0ABW6M2B8_9ACTN</name>
<dbReference type="InterPro" id="IPR036388">
    <property type="entry name" value="WH-like_DNA-bd_sf"/>
</dbReference>
<comment type="caution">
    <text evidence="1">The sequence shown here is derived from an EMBL/GenBank/DDBJ whole genome shotgun (WGS) entry which is preliminary data.</text>
</comment>
<dbReference type="Proteomes" id="UP001601303">
    <property type="component" value="Unassembled WGS sequence"/>
</dbReference>
<evidence type="ECO:0000313" key="1">
    <source>
        <dbReference type="EMBL" id="MFE9600264.1"/>
    </source>
</evidence>
<dbReference type="EMBL" id="JBIAHM010000005">
    <property type="protein sequence ID" value="MFE9600264.1"/>
    <property type="molecule type" value="Genomic_DNA"/>
</dbReference>
<reference evidence="1 2" key="1">
    <citation type="submission" date="2024-10" db="EMBL/GenBank/DDBJ databases">
        <title>The Natural Products Discovery Center: Release of the First 8490 Sequenced Strains for Exploring Actinobacteria Biosynthetic Diversity.</title>
        <authorList>
            <person name="Kalkreuter E."/>
            <person name="Kautsar S.A."/>
            <person name="Yang D."/>
            <person name="Bader C.D."/>
            <person name="Teijaro C.N."/>
            <person name="Fluegel L."/>
            <person name="Davis C.M."/>
            <person name="Simpson J.R."/>
            <person name="Lauterbach L."/>
            <person name="Steele A.D."/>
            <person name="Gui C."/>
            <person name="Meng S."/>
            <person name="Li G."/>
            <person name="Viehrig K."/>
            <person name="Ye F."/>
            <person name="Su P."/>
            <person name="Kiefer A.F."/>
            <person name="Nichols A."/>
            <person name="Cepeda A.J."/>
            <person name="Yan W."/>
            <person name="Fan B."/>
            <person name="Jiang Y."/>
            <person name="Adhikari A."/>
            <person name="Zheng C.-J."/>
            <person name="Schuster L."/>
            <person name="Cowan T.M."/>
            <person name="Smanski M.J."/>
            <person name="Chevrette M.G."/>
            <person name="De Carvalho L.P.S."/>
            <person name="Shen B."/>
        </authorList>
    </citation>
    <scope>NUCLEOTIDE SEQUENCE [LARGE SCALE GENOMIC DNA]</scope>
    <source>
        <strain evidence="1 2">NPDC006488</strain>
    </source>
</reference>
<dbReference type="SUPFAM" id="SSF46785">
    <property type="entry name" value="Winged helix' DNA-binding domain"/>
    <property type="match status" value="1"/>
</dbReference>
<dbReference type="InterPro" id="IPR036390">
    <property type="entry name" value="WH_DNA-bd_sf"/>
</dbReference>